<dbReference type="Proteomes" id="UP000001197">
    <property type="component" value="Chromosome 2"/>
</dbReference>
<sequence>MAAPLSPTPSAALNFSTPSGSLHHGGPYEARPYLMRDSSTSQPDRYSTENGAVIVEEQQSSRNNHHHHHRSRDGSPTPRGPSPPKVRPGSTSRIMSGNELSPLKILQSHQHAQVQAAHQQQSSASSSQPTSADSTSSGQQPEDLTSPPPPRNSSSMPPPPALQSPRKAPIKRFPIRVNQPGQLSSSNESSRRPSNERRGSDEQQQRLGSSMGSSSHRPENMLENEGVKHAIEIFEDDINSDDHNDDEVDMDDSNNHHRRRDADGDERMGMQDEATMDDDDIGANDTMTSTFSTFSAVPKATVMGMRSDSPTKFSMSTSSGPTPRGGRANNGTGVPDRSGAQQLYDGGGSTNLMDFTENLRFGSYGAQPMPSRRGGQASLSSSSTSGRGVGATPQRSGVANLLDFDIPPAPTPRSVPTITPRELESLKSGFLSEISSLKASLSGKEAEVQHLKTAVGDAEKRVGECMEQLREIQDAHESLTTEKDSWERRGREMEVVLRQVKEEIVMTQREREELEFKLHESEQRREAAEMMAQDAESKMAGMRAGQAAGSHNAPGQAINANKEVELAVERVAKDLHALYKSKHENKVAALKKSYETRWEKKVQGLQAQLDELTRENEDLRHGRANQINNLNHHRIAELEEERAQNAAHIRELEAESQKLEAILRTVQADNAELRLLLERERVEKGELVQLAEEMMNMQATLAAAAPAPAPAPAPEPEPEPAHAPAPVRTIKSPSPEPAPVVAPTPSKTPNRRQSMLGGPTKTPGTGLGVRSSMPPPSRSTGLGVTDENHAPPTGNNFRMSVGPGGFRASGLRAPGGGPQKMGLARSGSVAGPHERTKSSSSGTGGLPRPGSGQGRGLMGSIEKMGGGGYSSGYGRRND</sequence>
<dbReference type="InterPro" id="IPR024312">
    <property type="entry name" value="TACC_fungi"/>
</dbReference>
<dbReference type="KEGG" id="pan:PODANSg7876"/>
<name>B2B4D4_PODAN</name>
<evidence type="ECO:0000313" key="5">
    <source>
        <dbReference type="Proteomes" id="UP000001197"/>
    </source>
</evidence>
<evidence type="ECO:0000256" key="2">
    <source>
        <dbReference type="SAM" id="MobiDB-lite"/>
    </source>
</evidence>
<feature type="region of interest" description="Disordered" evidence="2">
    <location>
        <begin position="306"/>
        <end position="340"/>
    </location>
</feature>
<feature type="coiled-coil region" evidence="1">
    <location>
        <begin position="595"/>
        <end position="683"/>
    </location>
</feature>
<feature type="compositionally biased region" description="Gly residues" evidence="2">
    <location>
        <begin position="842"/>
        <end position="857"/>
    </location>
</feature>
<evidence type="ECO:0000313" key="4">
    <source>
        <dbReference type="EMBL" id="CDP25054.1"/>
    </source>
</evidence>
<feature type="compositionally biased region" description="Polar residues" evidence="2">
    <location>
        <begin position="205"/>
        <end position="215"/>
    </location>
</feature>
<feature type="compositionally biased region" description="Low complexity" evidence="2">
    <location>
        <begin position="107"/>
        <end position="137"/>
    </location>
</feature>
<keyword evidence="5" id="KW-1185">Reference proteome</keyword>
<feature type="compositionally biased region" description="Polar residues" evidence="2">
    <location>
        <begin position="308"/>
        <end position="321"/>
    </location>
</feature>
<dbReference type="HOGENOM" id="CLU_010168_0_0_1"/>
<dbReference type="EMBL" id="FO904937">
    <property type="protein sequence ID" value="CDP25054.1"/>
    <property type="molecule type" value="Genomic_DNA"/>
</dbReference>
<dbReference type="PANTHER" id="PTHR13924:SF10">
    <property type="entry name" value="TRANSFORMING ACIDIC COILED-COIL PROTEIN, ISOFORM K"/>
    <property type="match status" value="1"/>
</dbReference>
<dbReference type="InterPro" id="IPR039915">
    <property type="entry name" value="TACC"/>
</dbReference>
<feature type="coiled-coil region" evidence="1">
    <location>
        <begin position="469"/>
        <end position="538"/>
    </location>
</feature>
<dbReference type="Pfam" id="PF12709">
    <property type="entry name" value="Fungal_TACC"/>
    <property type="match status" value="1"/>
</dbReference>
<feature type="compositionally biased region" description="Pro residues" evidence="2">
    <location>
        <begin position="146"/>
        <end position="162"/>
    </location>
</feature>
<protein>
    <submittedName>
        <fullName evidence="3">Podospora anserina S mat+ genomic DNA chromosome 2, supercontig 2</fullName>
    </submittedName>
</protein>
<feature type="region of interest" description="Disordered" evidence="2">
    <location>
        <begin position="1"/>
        <end position="283"/>
    </location>
</feature>
<feature type="compositionally biased region" description="Basic and acidic residues" evidence="2">
    <location>
        <begin position="189"/>
        <end position="204"/>
    </location>
</feature>
<gene>
    <name evidence="3" type="ORF">PODANS_2_900</name>
</gene>
<feature type="compositionally biased region" description="Low complexity" evidence="2">
    <location>
        <begin position="1"/>
        <end position="13"/>
    </location>
</feature>
<dbReference type="VEuPathDB" id="FungiDB:PODANS_2_900"/>
<dbReference type="GO" id="GO:0005737">
    <property type="term" value="C:cytoplasm"/>
    <property type="evidence" value="ECO:0007669"/>
    <property type="project" value="TreeGrafter"/>
</dbReference>
<reference evidence="5" key="3">
    <citation type="journal article" date="2014" name="Genetics">
        <title>Maintaining two mating types: Structure of the mating type locus and its role in heterokaryosis in Podospora anserina.</title>
        <authorList>
            <person name="Grognet P."/>
            <person name="Bidard F."/>
            <person name="Kuchly C."/>
            <person name="Tong L.C.H."/>
            <person name="Coppin E."/>
            <person name="Benkhali J.A."/>
            <person name="Couloux A."/>
            <person name="Wincker P."/>
            <person name="Debuchy R."/>
            <person name="Silar P."/>
        </authorList>
    </citation>
    <scope>GENOME REANNOTATION</scope>
    <source>
        <strain evidence="5">S / ATCC MYA-4624 / DSM 980 / FGSC 10383</strain>
    </source>
</reference>
<feature type="compositionally biased region" description="Polar residues" evidence="2">
    <location>
        <begin position="89"/>
        <end position="99"/>
    </location>
</feature>
<feature type="compositionally biased region" description="Gly residues" evidence="2">
    <location>
        <begin position="802"/>
        <end position="819"/>
    </location>
</feature>
<dbReference type="Gene3D" id="1.10.287.1490">
    <property type="match status" value="1"/>
</dbReference>
<proteinExistence type="predicted"/>
<dbReference type="STRING" id="515849.B2B4D4"/>
<feature type="compositionally biased region" description="Basic and acidic residues" evidence="2">
    <location>
        <begin position="216"/>
        <end position="232"/>
    </location>
</feature>
<dbReference type="EMBL" id="CU640366">
    <property type="protein sequence ID" value="CAP72659.1"/>
    <property type="molecule type" value="Genomic_DNA"/>
</dbReference>
<feature type="compositionally biased region" description="Low complexity" evidence="2">
    <location>
        <begin position="371"/>
        <end position="386"/>
    </location>
</feature>
<feature type="region of interest" description="Disordered" evidence="2">
    <location>
        <begin position="363"/>
        <end position="395"/>
    </location>
</feature>
<evidence type="ECO:0000256" key="1">
    <source>
        <dbReference type="SAM" id="Coils"/>
    </source>
</evidence>
<organism evidence="3">
    <name type="scientific">Podospora anserina (strain S / ATCC MYA-4624 / DSM 980 / FGSC 10383)</name>
    <name type="common">Pleurage anserina</name>
    <dbReference type="NCBI Taxonomy" id="515849"/>
    <lineage>
        <taxon>Eukaryota</taxon>
        <taxon>Fungi</taxon>
        <taxon>Dikarya</taxon>
        <taxon>Ascomycota</taxon>
        <taxon>Pezizomycotina</taxon>
        <taxon>Sordariomycetes</taxon>
        <taxon>Sordariomycetidae</taxon>
        <taxon>Sordariales</taxon>
        <taxon>Podosporaceae</taxon>
        <taxon>Podospora</taxon>
        <taxon>Podospora anserina</taxon>
    </lineage>
</organism>
<accession>B2B4D4</accession>
<dbReference type="PANTHER" id="PTHR13924">
    <property type="entry name" value="TRANSFORMING ACIDIC COILED-COIL CONTAINING PROTEIN 1/2"/>
    <property type="match status" value="1"/>
</dbReference>
<keyword evidence="1" id="KW-0175">Coiled coil</keyword>
<reference evidence="3 5" key="1">
    <citation type="journal article" date="2008" name="Genome Biol.">
        <title>The genome sequence of the model ascomycete fungus Podospora anserina.</title>
        <authorList>
            <person name="Espagne E."/>
            <person name="Lespinet O."/>
            <person name="Malagnac F."/>
            <person name="Da Silva C."/>
            <person name="Jaillon O."/>
            <person name="Porcel B.M."/>
            <person name="Couloux A."/>
            <person name="Aury J.-M."/>
            <person name="Segurens B."/>
            <person name="Poulain J."/>
            <person name="Anthouard V."/>
            <person name="Grossetete S."/>
            <person name="Khalili H."/>
            <person name="Coppin E."/>
            <person name="Dequard-Chablat M."/>
            <person name="Picard M."/>
            <person name="Contamine V."/>
            <person name="Arnaise S."/>
            <person name="Bourdais A."/>
            <person name="Berteaux-Lecellier V."/>
            <person name="Gautheret D."/>
            <person name="de Vries R.P."/>
            <person name="Battaglia E."/>
            <person name="Coutinho P.M."/>
            <person name="Danchin E.G.J."/>
            <person name="Henrissat B."/>
            <person name="El Khoury R."/>
            <person name="Sainsard-Chanet A."/>
            <person name="Boivin A."/>
            <person name="Pinan-Lucarre B."/>
            <person name="Sellem C.H."/>
            <person name="Debuchy R."/>
            <person name="Wincker P."/>
            <person name="Weissenbach J."/>
            <person name="Silar P."/>
        </authorList>
    </citation>
    <scope>NUCLEOTIDE SEQUENCE [LARGE SCALE GENOMIC DNA]</scope>
    <source>
        <strain evidence="5">S / ATCC MYA-4624 / DSM 980 / FGSC 10383</strain>
        <strain evidence="3">S mat+</strain>
    </source>
</reference>
<feature type="region of interest" description="Disordered" evidence="2">
    <location>
        <begin position="702"/>
        <end position="878"/>
    </location>
</feature>
<feature type="compositionally biased region" description="Polar residues" evidence="2">
    <location>
        <begin position="37"/>
        <end position="50"/>
    </location>
</feature>
<dbReference type="eggNOG" id="ENOG502S2YR">
    <property type="taxonomic scope" value="Eukaryota"/>
</dbReference>
<reference evidence="3" key="2">
    <citation type="submission" date="2008-07" db="EMBL/GenBank/DDBJ databases">
        <authorList>
            <person name="Genoscope - CEA"/>
        </authorList>
    </citation>
    <scope>NUCLEOTIDE SEQUENCE</scope>
    <source>
        <strain evidence="3">S mat+</strain>
    </source>
</reference>
<dbReference type="GO" id="GO:0007052">
    <property type="term" value="P:mitotic spindle organization"/>
    <property type="evidence" value="ECO:0007669"/>
    <property type="project" value="InterPro"/>
</dbReference>
<evidence type="ECO:0000313" key="3">
    <source>
        <dbReference type="EMBL" id="CAP72659.1"/>
    </source>
</evidence>
<dbReference type="AlphaFoldDB" id="B2B4D4"/>
<dbReference type="GeneID" id="6195757"/>
<dbReference type="OrthoDB" id="5367584at2759"/>
<feature type="compositionally biased region" description="Basic and acidic residues" evidence="2">
    <location>
        <begin position="260"/>
        <end position="270"/>
    </location>
</feature>
<feature type="compositionally biased region" description="Acidic residues" evidence="2">
    <location>
        <begin position="233"/>
        <end position="252"/>
    </location>
</feature>
<reference evidence="4" key="4">
    <citation type="submission" date="2014-09" db="EMBL/GenBank/DDBJ databases">
        <title>Maintaining two mating types: Structure of the mating type locus and its role in heterokaryosis in Podospora anserina.</title>
        <authorList>
            <person name="Grognet P."/>
            <person name="Bidard F."/>
            <person name="Kuchly C."/>
            <person name="Chan Ho Tong L."/>
            <person name="Coppin E."/>
            <person name="Ait Benkhali J."/>
            <person name="Couloux A."/>
            <person name="Wincker P."/>
            <person name="Debuchy R."/>
            <person name="Silar P."/>
        </authorList>
    </citation>
    <scope>NUCLEOTIDE SEQUENCE</scope>
</reference>
<dbReference type="RefSeq" id="XP_001910834.1">
    <property type="nucleotide sequence ID" value="XM_001910799.1"/>
</dbReference>
<dbReference type="InParanoid" id="B2B4D4"/>